<keyword evidence="1" id="KW-0812">Transmembrane</keyword>
<evidence type="ECO:0000313" key="3">
    <source>
        <dbReference type="Proteomes" id="UP000245711"/>
    </source>
</evidence>
<dbReference type="AlphaFoldDB" id="A0A2S2C144"/>
<sequence>MNRARSQDFLRGVPGRQARVLHAAGLGVVATTCAVIIAAVWVHPGSDEPDGLPISIDVPYVGPGVDSGTKVILRGGEVGVVTGLERTGADSVRMDLHLDPDQIGGLTDAFDVDFRPQNYFGSTAVNLVAMPGGSGLEAHRELDRTPTGDYTMSTMIEKGSLTVDGTLTESIIAGMDEVVRYTDGLTPMFDAGLLLADRIAHTQRALPSDLLGHFNDILEVFPAFNRQAIDSLTHIYNSTYNRRPDGSVGVDDPFMDETDAGLTLAAGQLFGQAGQLLKSHGDELTPVTGVVAELAGVIPHLHGGGMRPERLREALGRLDSVFEDSGDGQRLNLRIVLDDMPALAAPLAYPDAAALSGDGAGR</sequence>
<gene>
    <name evidence="2" type="ORF">CBI38_26585</name>
</gene>
<name>A0A2S2C144_9NOCA</name>
<reference evidence="2 3" key="1">
    <citation type="submission" date="2017-05" db="EMBL/GenBank/DDBJ databases">
        <title>Isolation of Rhodococcus sp. S2-17 biodegrading of BP-3.</title>
        <authorList>
            <person name="Lee Y."/>
            <person name="Kim K.H."/>
            <person name="Chun B.H."/>
            <person name="Jung H.S."/>
            <person name="Jeon C.O."/>
        </authorList>
    </citation>
    <scope>NUCLEOTIDE SEQUENCE [LARGE SCALE GENOMIC DNA]</scope>
    <source>
        <strain evidence="2 3">S2-17</strain>
    </source>
</reference>
<accession>A0A2S2C144</accession>
<dbReference type="KEGG" id="roz:CBI38_26585"/>
<keyword evidence="1" id="KW-1133">Transmembrane helix</keyword>
<dbReference type="RefSeq" id="WP_109333661.1">
    <property type="nucleotide sequence ID" value="NZ_CP021354.1"/>
</dbReference>
<organism evidence="2 3">
    <name type="scientific">Rhodococcus oxybenzonivorans</name>
    <dbReference type="NCBI Taxonomy" id="1990687"/>
    <lineage>
        <taxon>Bacteria</taxon>
        <taxon>Bacillati</taxon>
        <taxon>Actinomycetota</taxon>
        <taxon>Actinomycetes</taxon>
        <taxon>Mycobacteriales</taxon>
        <taxon>Nocardiaceae</taxon>
        <taxon>Rhodococcus</taxon>
    </lineage>
</organism>
<protein>
    <submittedName>
        <fullName evidence="2">Mce family protein</fullName>
    </submittedName>
</protein>
<evidence type="ECO:0000256" key="1">
    <source>
        <dbReference type="SAM" id="Phobius"/>
    </source>
</evidence>
<dbReference type="EMBL" id="CP021354">
    <property type="protein sequence ID" value="AWK74590.1"/>
    <property type="molecule type" value="Genomic_DNA"/>
</dbReference>
<proteinExistence type="predicted"/>
<keyword evidence="1" id="KW-0472">Membrane</keyword>
<feature type="transmembrane region" description="Helical" evidence="1">
    <location>
        <begin position="20"/>
        <end position="42"/>
    </location>
</feature>
<evidence type="ECO:0000313" key="2">
    <source>
        <dbReference type="EMBL" id="AWK74590.1"/>
    </source>
</evidence>
<dbReference type="OrthoDB" id="4367361at2"/>
<dbReference type="Proteomes" id="UP000245711">
    <property type="component" value="Chromosome"/>
</dbReference>
<keyword evidence="3" id="KW-1185">Reference proteome</keyword>